<evidence type="ECO:0000313" key="9">
    <source>
        <dbReference type="Proteomes" id="UP000565521"/>
    </source>
</evidence>
<sequence>MKILVTGSNGLLGQKLVALLSRQPGVALVATSRGLNKLAGLYPQVPFVPLDVTDAAQVAQVIEAEKPTHLIHTAALTNVDECALHQADCWNQNVTAVAHLVAACEQHQVHLIHLSTDFIFSGEAGPLAEDAVPGPVNFYGESKLAAEQLVRQSRGLWTIVRTVLVYGTAHDYGRTNLVLWVRDALWAGKPINVVDDQLRTPTLAEDLAQGCWLAASLHATGIFHISGAELCTPYQLALQVAAYFQLDASLISRVDAATFSQPARRPLRTGFVVDKAVRELGYRPHSLAEGIALVAAQADEVQL</sequence>
<dbReference type="PANTHER" id="PTHR10491">
    <property type="entry name" value="DTDP-4-DEHYDRORHAMNOSE REDUCTASE"/>
    <property type="match status" value="1"/>
</dbReference>
<keyword evidence="9" id="KW-1185">Reference proteome</keyword>
<evidence type="ECO:0000256" key="3">
    <source>
        <dbReference type="ARBA" id="ARBA00012929"/>
    </source>
</evidence>
<dbReference type="SUPFAM" id="SSF51735">
    <property type="entry name" value="NAD(P)-binding Rossmann-fold domains"/>
    <property type="match status" value="1"/>
</dbReference>
<dbReference type="InterPro" id="IPR036291">
    <property type="entry name" value="NAD(P)-bd_dom_sf"/>
</dbReference>
<dbReference type="EC" id="1.1.1.133" evidence="3 6"/>
<dbReference type="GO" id="GO:0019305">
    <property type="term" value="P:dTDP-rhamnose biosynthetic process"/>
    <property type="evidence" value="ECO:0007669"/>
    <property type="project" value="UniProtKB-UniPathway"/>
</dbReference>
<evidence type="ECO:0000256" key="2">
    <source>
        <dbReference type="ARBA" id="ARBA00010944"/>
    </source>
</evidence>
<dbReference type="EMBL" id="JABKAU010000010">
    <property type="protein sequence ID" value="NVO31032.1"/>
    <property type="molecule type" value="Genomic_DNA"/>
</dbReference>
<keyword evidence="6" id="KW-0521">NADP</keyword>
<dbReference type="GO" id="GO:0008831">
    <property type="term" value="F:dTDP-4-dehydrorhamnose reductase activity"/>
    <property type="evidence" value="ECO:0007669"/>
    <property type="project" value="UniProtKB-EC"/>
</dbReference>
<dbReference type="RefSeq" id="WP_176907946.1">
    <property type="nucleotide sequence ID" value="NZ_JABKAU010000010.1"/>
</dbReference>
<accession>A0A7Y7U576</accession>
<keyword evidence="6" id="KW-0560">Oxidoreductase</keyword>
<name>A0A7Y7U576_9BACT</name>
<dbReference type="Proteomes" id="UP000565521">
    <property type="component" value="Unassembled WGS sequence"/>
</dbReference>
<evidence type="ECO:0000256" key="5">
    <source>
        <dbReference type="ARBA" id="ARBA00048200"/>
    </source>
</evidence>
<evidence type="ECO:0000259" key="7">
    <source>
        <dbReference type="Pfam" id="PF04321"/>
    </source>
</evidence>
<dbReference type="Gene3D" id="3.40.50.720">
    <property type="entry name" value="NAD(P)-binding Rossmann-like Domain"/>
    <property type="match status" value="1"/>
</dbReference>
<feature type="domain" description="RmlD-like substrate binding" evidence="7">
    <location>
        <begin position="1"/>
        <end position="296"/>
    </location>
</feature>
<reference evidence="8 9" key="1">
    <citation type="submission" date="2020-05" db="EMBL/GenBank/DDBJ databases">
        <title>Hymenobacter terrestris sp. nov. and Hymenobacter lapidiphilus sp. nov., isolated from regoliths in Antarctica.</title>
        <authorList>
            <person name="Sedlacek I."/>
            <person name="Pantucek R."/>
            <person name="Zeman M."/>
            <person name="Holochova P."/>
            <person name="Kralova S."/>
            <person name="Stankova E."/>
            <person name="Sedo O."/>
            <person name="Micenkova L."/>
            <person name="Svec P."/>
            <person name="Gupta V."/>
            <person name="Sood U."/>
            <person name="Korpole U.S."/>
            <person name="Lal R."/>
        </authorList>
    </citation>
    <scope>NUCLEOTIDE SEQUENCE [LARGE SCALE GENOMIC DNA]</scope>
    <source>
        <strain evidence="8 9">P5342</strain>
    </source>
</reference>
<evidence type="ECO:0000256" key="6">
    <source>
        <dbReference type="RuleBase" id="RU364082"/>
    </source>
</evidence>
<comment type="catalytic activity">
    <reaction evidence="5">
        <text>dTDP-beta-L-rhamnose + NADP(+) = dTDP-4-dehydro-beta-L-rhamnose + NADPH + H(+)</text>
        <dbReference type="Rhea" id="RHEA:21796"/>
        <dbReference type="ChEBI" id="CHEBI:15378"/>
        <dbReference type="ChEBI" id="CHEBI:57510"/>
        <dbReference type="ChEBI" id="CHEBI:57783"/>
        <dbReference type="ChEBI" id="CHEBI:58349"/>
        <dbReference type="ChEBI" id="CHEBI:62830"/>
        <dbReference type="EC" id="1.1.1.133"/>
    </reaction>
</comment>
<dbReference type="GO" id="GO:0005829">
    <property type="term" value="C:cytosol"/>
    <property type="evidence" value="ECO:0007669"/>
    <property type="project" value="TreeGrafter"/>
</dbReference>
<proteinExistence type="inferred from homology"/>
<protein>
    <recommendedName>
        <fullName evidence="4 6">dTDP-4-dehydrorhamnose reductase</fullName>
        <ecNumber evidence="3 6">1.1.1.133</ecNumber>
    </recommendedName>
</protein>
<comment type="pathway">
    <text evidence="1 6">Carbohydrate biosynthesis; dTDP-L-rhamnose biosynthesis.</text>
</comment>
<dbReference type="PANTHER" id="PTHR10491:SF4">
    <property type="entry name" value="METHIONINE ADENOSYLTRANSFERASE 2 SUBUNIT BETA"/>
    <property type="match status" value="1"/>
</dbReference>
<evidence type="ECO:0000313" key="8">
    <source>
        <dbReference type="EMBL" id="NVO31032.1"/>
    </source>
</evidence>
<dbReference type="AlphaFoldDB" id="A0A7Y7U576"/>
<dbReference type="CDD" id="cd05254">
    <property type="entry name" value="dTDP_HR_like_SDR_e"/>
    <property type="match status" value="1"/>
</dbReference>
<dbReference type="Pfam" id="PF04321">
    <property type="entry name" value="RmlD_sub_bind"/>
    <property type="match status" value="1"/>
</dbReference>
<organism evidence="8 9">
    <name type="scientific">Hymenobacter lapidiphilus</name>
    <dbReference type="NCBI Taxonomy" id="2608003"/>
    <lineage>
        <taxon>Bacteria</taxon>
        <taxon>Pseudomonadati</taxon>
        <taxon>Bacteroidota</taxon>
        <taxon>Cytophagia</taxon>
        <taxon>Cytophagales</taxon>
        <taxon>Hymenobacteraceae</taxon>
        <taxon>Hymenobacter</taxon>
    </lineage>
</organism>
<dbReference type="InterPro" id="IPR029903">
    <property type="entry name" value="RmlD-like-bd"/>
</dbReference>
<comment type="caution">
    <text evidence="8">The sequence shown here is derived from an EMBL/GenBank/DDBJ whole genome shotgun (WGS) entry which is preliminary data.</text>
</comment>
<comment type="similarity">
    <text evidence="2 6">Belongs to the dTDP-4-dehydrorhamnose reductase family.</text>
</comment>
<gene>
    <name evidence="8" type="ORF">HW554_07415</name>
</gene>
<evidence type="ECO:0000256" key="4">
    <source>
        <dbReference type="ARBA" id="ARBA00017099"/>
    </source>
</evidence>
<dbReference type="UniPathway" id="UPA00124"/>
<dbReference type="InterPro" id="IPR005913">
    <property type="entry name" value="dTDP_dehydrorham_reduct"/>
</dbReference>
<comment type="function">
    <text evidence="6">Catalyzes the reduction of dTDP-6-deoxy-L-lyxo-4-hexulose to yield dTDP-L-rhamnose.</text>
</comment>
<evidence type="ECO:0000256" key="1">
    <source>
        <dbReference type="ARBA" id="ARBA00004781"/>
    </source>
</evidence>